<name>A0ABT1WSK2_ACTSU</name>
<accession>A0ABT1WSK2</accession>
<protein>
    <submittedName>
        <fullName evidence="1">Uncharacterized protein</fullName>
    </submittedName>
</protein>
<keyword evidence="2" id="KW-1185">Reference proteome</keyword>
<proteinExistence type="predicted"/>
<dbReference type="EMBL" id="JAJUPA010000002">
    <property type="protein sequence ID" value="MCQ9629292.1"/>
    <property type="molecule type" value="Genomic_DNA"/>
</dbReference>
<dbReference type="RefSeq" id="WP_039195374.1">
    <property type="nucleotide sequence ID" value="NZ_JAJUOY010000007.1"/>
</dbReference>
<evidence type="ECO:0000313" key="1">
    <source>
        <dbReference type="EMBL" id="MCQ9629292.1"/>
    </source>
</evidence>
<evidence type="ECO:0000313" key="2">
    <source>
        <dbReference type="Proteomes" id="UP001206331"/>
    </source>
</evidence>
<dbReference type="Proteomes" id="UP001206331">
    <property type="component" value="Unassembled WGS sequence"/>
</dbReference>
<sequence length="168" mass="20072">MEIAKYAFWDIEEKEIHNLPEEIRNRRKRIKNNFCKEKNTLESIQTSAMNAAMDTYWIRCIGFGTEKKEKLPNGYTISEHWLATNDDKLYVIANDIKPIKTPQGFGYLLETVREPELLNFSYWNEVDRLANHLLETRKFQQNHFNLKIENIEKSILEIETEIRKYLNS</sequence>
<dbReference type="GeneID" id="34291007"/>
<comment type="caution">
    <text evidence="1">The sequence shown here is derived from an EMBL/GenBank/DDBJ whole genome shotgun (WGS) entry which is preliminary data.</text>
</comment>
<organism evidence="1 2">
    <name type="scientific">Actinobacillus suis</name>
    <dbReference type="NCBI Taxonomy" id="716"/>
    <lineage>
        <taxon>Bacteria</taxon>
        <taxon>Pseudomonadati</taxon>
        <taxon>Pseudomonadota</taxon>
        <taxon>Gammaproteobacteria</taxon>
        <taxon>Pasteurellales</taxon>
        <taxon>Pasteurellaceae</taxon>
        <taxon>Actinobacillus</taxon>
    </lineage>
</organism>
<reference evidence="1 2" key="1">
    <citation type="submission" date="2021-12" db="EMBL/GenBank/DDBJ databases">
        <title>Identification and characterization of A. suis stains in western Canada.</title>
        <authorList>
            <person name="Kulathunga D.G.R.S."/>
            <person name="De Oliveira Costa M."/>
        </authorList>
    </citation>
    <scope>NUCLEOTIDE SEQUENCE [LARGE SCALE GENOMIC DNA]</scope>
    <source>
        <strain evidence="1 2">18_292</strain>
    </source>
</reference>
<gene>
    <name evidence="1" type="ORF">LZL92_03255</name>
</gene>